<feature type="chain" id="PRO_5035151390" evidence="1">
    <location>
        <begin position="32"/>
        <end position="102"/>
    </location>
</feature>
<dbReference type="AlphaFoldDB" id="A0A8J7DBY8"/>
<proteinExistence type="predicted"/>
<reference evidence="2" key="1">
    <citation type="submission" date="2020-10" db="EMBL/GenBank/DDBJ databases">
        <authorList>
            <person name="Castelo-Branco R."/>
            <person name="Eusebio N."/>
            <person name="Adriana R."/>
            <person name="Vieira A."/>
            <person name="Brugerolle De Fraissinette N."/>
            <person name="Rezende De Castro R."/>
            <person name="Schneider M.P."/>
            <person name="Vasconcelos V."/>
            <person name="Leao P.N."/>
        </authorList>
    </citation>
    <scope>NUCLEOTIDE SEQUENCE</scope>
    <source>
        <strain evidence="2">LEGE 12446</strain>
    </source>
</reference>
<dbReference type="EMBL" id="JADEXS010000254">
    <property type="protein sequence ID" value="MBE9024331.1"/>
    <property type="molecule type" value="Genomic_DNA"/>
</dbReference>
<evidence type="ECO:0000256" key="1">
    <source>
        <dbReference type="SAM" id="SignalP"/>
    </source>
</evidence>
<keyword evidence="3" id="KW-1185">Reference proteome</keyword>
<sequence>MFNLRFIRCIKLKYLVFSTAFFLAVETSANAQQALPNLTPAQAQSLSRDLVPSSSQDFFRQGKDSFEREIQLLRERQLSSNKPILKIDLMQMLKRPSTQEKP</sequence>
<accession>A0A8J7DBY8</accession>
<keyword evidence="1" id="KW-0732">Signal</keyword>
<dbReference type="Proteomes" id="UP000622533">
    <property type="component" value="Unassembled WGS sequence"/>
</dbReference>
<feature type="signal peptide" evidence="1">
    <location>
        <begin position="1"/>
        <end position="31"/>
    </location>
</feature>
<organism evidence="2 3">
    <name type="scientific">Desmonostoc muscorum LEGE 12446</name>
    <dbReference type="NCBI Taxonomy" id="1828758"/>
    <lineage>
        <taxon>Bacteria</taxon>
        <taxon>Bacillati</taxon>
        <taxon>Cyanobacteriota</taxon>
        <taxon>Cyanophyceae</taxon>
        <taxon>Nostocales</taxon>
        <taxon>Nostocaceae</taxon>
        <taxon>Desmonostoc</taxon>
    </lineage>
</organism>
<gene>
    <name evidence="2" type="ORF">IQ276_18460</name>
</gene>
<evidence type="ECO:0000313" key="3">
    <source>
        <dbReference type="Proteomes" id="UP000622533"/>
    </source>
</evidence>
<protein>
    <submittedName>
        <fullName evidence="2">Uncharacterized protein</fullName>
    </submittedName>
</protein>
<evidence type="ECO:0000313" key="2">
    <source>
        <dbReference type="EMBL" id="MBE9024331.1"/>
    </source>
</evidence>
<comment type="caution">
    <text evidence="2">The sequence shown here is derived from an EMBL/GenBank/DDBJ whole genome shotgun (WGS) entry which is preliminary data.</text>
</comment>
<name>A0A8J7DBY8_DESMC</name>